<dbReference type="Ensembl" id="ENSSMAT00000048391.1">
    <property type="protein sequence ID" value="ENSSMAP00000059588.1"/>
    <property type="gene ID" value="ENSSMAG00000029463.1"/>
</dbReference>
<accession>A0A8D3DJ79</accession>
<evidence type="ECO:0000313" key="1">
    <source>
        <dbReference type="Ensembl" id="ENSSMAP00000059588.1"/>
    </source>
</evidence>
<dbReference type="AlphaFoldDB" id="A0A8D3DJ79"/>
<name>A0A8D3DJ79_SCOMX</name>
<dbReference type="Proteomes" id="UP000694558">
    <property type="component" value="Chromosome 17"/>
</dbReference>
<organism evidence="1 2">
    <name type="scientific">Scophthalmus maximus</name>
    <name type="common">Turbot</name>
    <name type="synonym">Psetta maxima</name>
    <dbReference type="NCBI Taxonomy" id="52904"/>
    <lineage>
        <taxon>Eukaryota</taxon>
        <taxon>Metazoa</taxon>
        <taxon>Chordata</taxon>
        <taxon>Craniata</taxon>
        <taxon>Vertebrata</taxon>
        <taxon>Euteleostomi</taxon>
        <taxon>Actinopterygii</taxon>
        <taxon>Neopterygii</taxon>
        <taxon>Teleostei</taxon>
        <taxon>Neoteleostei</taxon>
        <taxon>Acanthomorphata</taxon>
        <taxon>Carangaria</taxon>
        <taxon>Pleuronectiformes</taxon>
        <taxon>Pleuronectoidei</taxon>
        <taxon>Scophthalmidae</taxon>
        <taxon>Scophthalmus</taxon>
    </lineage>
</organism>
<sequence>CEAQWTQCEAQWTPCEAQWTQCEAQWTPCEAQWTPCEVQWTPCEVQWTPCEAQWTPCLKLYPRDSLNPVSTCGCSESPSPPRRQRILTKRQRLHQQPREKQPVRYQTKSTSEFHCQRSLQRVLQPVVMGTSRRGGV</sequence>
<proteinExistence type="predicted"/>
<reference evidence="1" key="2">
    <citation type="submission" date="2025-08" db="UniProtKB">
        <authorList>
            <consortium name="Ensembl"/>
        </authorList>
    </citation>
    <scope>IDENTIFICATION</scope>
</reference>
<protein>
    <submittedName>
        <fullName evidence="1">Uncharacterized protein</fullName>
    </submittedName>
</protein>
<reference evidence="1" key="1">
    <citation type="submission" date="2023-05" db="EMBL/GenBank/DDBJ databases">
        <title>High-quality long-read genome of Scophthalmus maximus.</title>
        <authorList>
            <person name="Lien S."/>
            <person name="Martinez P."/>
        </authorList>
    </citation>
    <scope>NUCLEOTIDE SEQUENCE [LARGE SCALE GENOMIC DNA]</scope>
</reference>
<evidence type="ECO:0000313" key="2">
    <source>
        <dbReference type="Proteomes" id="UP000694558"/>
    </source>
</evidence>